<accession>A0A6P8KH15</accession>
<dbReference type="AlphaFoldDB" id="A0A6P8KH15"/>
<organism evidence="2 3">
    <name type="scientific">Drosophila mauritiana</name>
    <name type="common">Fruit fly</name>
    <dbReference type="NCBI Taxonomy" id="7226"/>
    <lineage>
        <taxon>Eukaryota</taxon>
        <taxon>Metazoa</taxon>
        <taxon>Ecdysozoa</taxon>
        <taxon>Arthropoda</taxon>
        <taxon>Hexapoda</taxon>
        <taxon>Insecta</taxon>
        <taxon>Pterygota</taxon>
        <taxon>Neoptera</taxon>
        <taxon>Endopterygota</taxon>
        <taxon>Diptera</taxon>
        <taxon>Brachycera</taxon>
        <taxon>Muscomorpha</taxon>
        <taxon>Ephydroidea</taxon>
        <taxon>Drosophilidae</taxon>
        <taxon>Drosophila</taxon>
        <taxon>Sophophora</taxon>
    </lineage>
</organism>
<feature type="chain" id="PRO_5027610166" evidence="1">
    <location>
        <begin position="23"/>
        <end position="90"/>
    </location>
</feature>
<dbReference type="Proteomes" id="UP000515162">
    <property type="component" value="Chromosome 3R"/>
</dbReference>
<proteinExistence type="predicted"/>
<dbReference type="RefSeq" id="XP_033163449.1">
    <property type="nucleotide sequence ID" value="XM_033307558.1"/>
</dbReference>
<gene>
    <name evidence="3" type="primary">LOC117143084</name>
</gene>
<dbReference type="GeneID" id="117143084"/>
<keyword evidence="1" id="KW-0732">Signal</keyword>
<name>A0A6P8KH15_DROMA</name>
<feature type="signal peptide" evidence="1">
    <location>
        <begin position="1"/>
        <end position="22"/>
    </location>
</feature>
<keyword evidence="2" id="KW-1185">Reference proteome</keyword>
<evidence type="ECO:0000313" key="3">
    <source>
        <dbReference type="RefSeq" id="XP_033163449.1"/>
    </source>
</evidence>
<sequence>MVSLKFILLLLALYYFLDGVSAVTCDLAPTDASCIDCRVYPTHIECLQRLWAPTTTAAPLIVATTRRSRIGRIRNFFSSFLTRVRSKSWF</sequence>
<evidence type="ECO:0000256" key="1">
    <source>
        <dbReference type="SAM" id="SignalP"/>
    </source>
</evidence>
<protein>
    <submittedName>
        <fullName evidence="3">Uncharacterized protein LOC117143084</fullName>
    </submittedName>
</protein>
<reference evidence="3" key="1">
    <citation type="submission" date="2025-08" db="UniProtKB">
        <authorList>
            <consortium name="RefSeq"/>
        </authorList>
    </citation>
    <scope>IDENTIFICATION</scope>
    <source>
        <strain evidence="3">Mau12</strain>
        <tissue evidence="3">Whole Body</tissue>
    </source>
</reference>
<evidence type="ECO:0000313" key="2">
    <source>
        <dbReference type="Proteomes" id="UP000515162"/>
    </source>
</evidence>